<protein>
    <submittedName>
        <fullName evidence="1 3">Uncharacterized protein</fullName>
    </submittedName>
</protein>
<dbReference type="Proteomes" id="UP000271162">
    <property type="component" value="Unassembled WGS sequence"/>
</dbReference>
<name>A0A0N4XF44_NIPBR</name>
<evidence type="ECO:0000313" key="1">
    <source>
        <dbReference type="EMBL" id="VDL64422.1"/>
    </source>
</evidence>
<reference evidence="3" key="1">
    <citation type="submission" date="2017-02" db="UniProtKB">
        <authorList>
            <consortium name="WormBaseParasite"/>
        </authorList>
    </citation>
    <scope>IDENTIFICATION</scope>
</reference>
<reference evidence="1 2" key="2">
    <citation type="submission" date="2018-11" db="EMBL/GenBank/DDBJ databases">
        <authorList>
            <consortium name="Pathogen Informatics"/>
        </authorList>
    </citation>
    <scope>NUCLEOTIDE SEQUENCE [LARGE SCALE GENOMIC DNA]</scope>
</reference>
<organism evidence="3">
    <name type="scientific">Nippostrongylus brasiliensis</name>
    <name type="common">Rat hookworm</name>
    <dbReference type="NCBI Taxonomy" id="27835"/>
    <lineage>
        <taxon>Eukaryota</taxon>
        <taxon>Metazoa</taxon>
        <taxon>Ecdysozoa</taxon>
        <taxon>Nematoda</taxon>
        <taxon>Chromadorea</taxon>
        <taxon>Rhabditida</taxon>
        <taxon>Rhabditina</taxon>
        <taxon>Rhabditomorpha</taxon>
        <taxon>Strongyloidea</taxon>
        <taxon>Heligmosomidae</taxon>
        <taxon>Nippostrongylus</taxon>
    </lineage>
</organism>
<dbReference type="WBParaSite" id="NBR_0000114601-mRNA-1">
    <property type="protein sequence ID" value="NBR_0000114601-mRNA-1"/>
    <property type="gene ID" value="NBR_0000114601"/>
</dbReference>
<keyword evidence="2" id="KW-1185">Reference proteome</keyword>
<dbReference type="AlphaFoldDB" id="A0A0N4XF44"/>
<evidence type="ECO:0000313" key="2">
    <source>
        <dbReference type="Proteomes" id="UP000271162"/>
    </source>
</evidence>
<evidence type="ECO:0000313" key="3">
    <source>
        <dbReference type="WBParaSite" id="NBR_0000114601-mRNA-1"/>
    </source>
</evidence>
<accession>A0A0N4XF44</accession>
<gene>
    <name evidence="1" type="ORF">NBR_LOCUS1147</name>
</gene>
<proteinExistence type="predicted"/>
<dbReference type="EMBL" id="UYSL01000792">
    <property type="protein sequence ID" value="VDL64422.1"/>
    <property type="molecule type" value="Genomic_DNA"/>
</dbReference>
<sequence>MANCSSAPSNCTTVDRISSTSVPLDLRCSTANIALETMFSSKFYRELAKRP</sequence>